<evidence type="ECO:0000256" key="5">
    <source>
        <dbReference type="ARBA" id="ARBA00023136"/>
    </source>
</evidence>
<keyword evidence="1 6" id="KW-0813">Transport</keyword>
<keyword evidence="2 6" id="KW-1003">Cell membrane</keyword>
<feature type="binding site" evidence="6">
    <location>
        <position position="619"/>
    </location>
    <ligand>
        <name>Zn(2+)</name>
        <dbReference type="ChEBI" id="CHEBI:29105"/>
    </ligand>
</feature>
<evidence type="ECO:0000256" key="4">
    <source>
        <dbReference type="ARBA" id="ARBA00022833"/>
    </source>
</evidence>
<dbReference type="PANTHER" id="PTHR38344:SF1">
    <property type="entry name" value="INORGANIC CARBON TRANSPORTER SUBUNIT DABA-RELATED"/>
    <property type="match status" value="1"/>
</dbReference>
<dbReference type="Proteomes" id="UP000320390">
    <property type="component" value="Chromosome"/>
</dbReference>
<dbReference type="InterPro" id="IPR018752">
    <property type="entry name" value="DabA"/>
</dbReference>
<comment type="subcellular location">
    <subcellularLocation>
        <location evidence="6">Cell membrane</location>
        <topology evidence="6">Peripheral membrane protein</topology>
    </subcellularLocation>
</comment>
<feature type="binding site" evidence="6">
    <location>
        <position position="634"/>
    </location>
    <ligand>
        <name>Zn(2+)</name>
        <dbReference type="ChEBI" id="CHEBI:29105"/>
    </ligand>
</feature>
<dbReference type="RefSeq" id="WP_145204041.1">
    <property type="nucleotide sequence ID" value="NZ_CP036434.1"/>
</dbReference>
<comment type="function">
    <text evidence="6">Part of an energy-coupled inorganic carbon pump.</text>
</comment>
<comment type="similarity">
    <text evidence="6">Belongs to the inorganic carbon transporter (TC 9.A.2) DabA family.</text>
</comment>
<organism evidence="7 8">
    <name type="scientific">Saltatorellus ferox</name>
    <dbReference type="NCBI Taxonomy" id="2528018"/>
    <lineage>
        <taxon>Bacteria</taxon>
        <taxon>Pseudomonadati</taxon>
        <taxon>Planctomycetota</taxon>
        <taxon>Planctomycetia</taxon>
        <taxon>Planctomycetia incertae sedis</taxon>
        <taxon>Saltatorellus</taxon>
    </lineage>
</organism>
<evidence type="ECO:0000256" key="1">
    <source>
        <dbReference type="ARBA" id="ARBA00022448"/>
    </source>
</evidence>
<dbReference type="GO" id="GO:0005886">
    <property type="term" value="C:plasma membrane"/>
    <property type="evidence" value="ECO:0007669"/>
    <property type="project" value="UniProtKB-SubCell"/>
</dbReference>
<name>A0A518EZM0_9BACT</name>
<feature type="binding site" evidence="6">
    <location>
        <position position="447"/>
    </location>
    <ligand>
        <name>Zn(2+)</name>
        <dbReference type="ChEBI" id="CHEBI:29105"/>
    </ligand>
</feature>
<evidence type="ECO:0000313" key="8">
    <source>
        <dbReference type="Proteomes" id="UP000320390"/>
    </source>
</evidence>
<reference evidence="7 8" key="1">
    <citation type="submission" date="2019-02" db="EMBL/GenBank/DDBJ databases">
        <title>Deep-cultivation of Planctomycetes and their phenomic and genomic characterization uncovers novel biology.</title>
        <authorList>
            <person name="Wiegand S."/>
            <person name="Jogler M."/>
            <person name="Boedeker C."/>
            <person name="Pinto D."/>
            <person name="Vollmers J."/>
            <person name="Rivas-Marin E."/>
            <person name="Kohn T."/>
            <person name="Peeters S.H."/>
            <person name="Heuer A."/>
            <person name="Rast P."/>
            <person name="Oberbeckmann S."/>
            <person name="Bunk B."/>
            <person name="Jeske O."/>
            <person name="Meyerdierks A."/>
            <person name="Storesund J.E."/>
            <person name="Kallscheuer N."/>
            <person name="Luecker S."/>
            <person name="Lage O.M."/>
            <person name="Pohl T."/>
            <person name="Merkel B.J."/>
            <person name="Hornburger P."/>
            <person name="Mueller R.-W."/>
            <person name="Bruemmer F."/>
            <person name="Labrenz M."/>
            <person name="Spormann A.M."/>
            <person name="Op den Camp H."/>
            <person name="Overmann J."/>
            <person name="Amann R."/>
            <person name="Jetten M.S.M."/>
            <person name="Mascher T."/>
            <person name="Medema M.H."/>
            <person name="Devos D.P."/>
            <person name="Kaster A.-K."/>
            <person name="Ovreas L."/>
            <person name="Rohde M."/>
            <person name="Galperin M.Y."/>
            <person name="Jogler C."/>
        </authorList>
    </citation>
    <scope>NUCLEOTIDE SEQUENCE [LARGE SCALE GENOMIC DNA]</scope>
    <source>
        <strain evidence="7 8">Poly30</strain>
    </source>
</reference>
<sequence length="956" mass="105410">MNVALTTALKAATKILPTQNPLTNFIHHNPLHSFEGLDFRVGVESAARLTGARAWCTAAFYRDAYRVGRILDRDVDDVIRREVEPQPLRMPGLTMCRREVLRLLMLAPETGVHEPEASAWILREQLYEKELPVGLDRQSEERLRLAGRPVHVLKALWSACTAVASHDADETPVSKRLAVPVLASLDMDLDGAVEPTLVRWALAYLDVGQAVWSMPDRENGFFACTLGLLDTWGTRLRPGGVWLREEARRLREEKVDGAASVVESLEDIGVDRSDVEAFVVDTLLRMPGFGGMFERLDKRKDLAPTDSVPPAKLIDFLAVRLLLERAAVRGALEKLSTEVGSKPLLKVLQQFETTRADSHASFRRIAPFFHVALSLGITADAIEHASTAELAQLHAVSREASGNTTRWLWQLAYERRYRMELLDGLTLHHAHTVPAKDPHTQLIMCIDDREESFRRHLEEVDPGYETFGYAGFYNVAIRFQGLGETSTRALCPGAMKPTHAMRELPVSRGETSASSAGSPFAPQGADSGLVRSALENMVGWVALAPMAYRLLFPEWSGKNRRGRRKPPTKLTLLRTDDGETAFGLPLGYTEEEMAKLVGEALTSMGFDHDFAPLVVACGHGSHNVNNPHAAGYNCGACAGGNGGPNARAFAAMCNRPGVRKLLAAQGIHIPESTHFLGAVHETAGDIVELFDVDEVPETHRKQLDRLRADLLETSRRDAHERCRKFMSAPLDITEADSLDHVIGRTEDLAQARPEYNHVTNSSCIVGRRTATRGLFLDRRAFLVSYDPTSDPKSEKLSALLASVGPVGAGINLEYFFSFVDNDVYGAGTKLPQNVVGLLSVMNGSASDLRTGLVEQMIEIHEPMRLLLIIEATPETAQAAVAPHPGLVDLVENRWVLVATLDPDDGTIHFLHPTGFEKHEVESADLPAFQRSRDIIQNRRSCVRPARVTTLTREVAP</sequence>
<evidence type="ECO:0000256" key="3">
    <source>
        <dbReference type="ARBA" id="ARBA00022723"/>
    </source>
</evidence>
<dbReference type="PANTHER" id="PTHR38344">
    <property type="entry name" value="UPF0753 PROTEIN AQ_863"/>
    <property type="match status" value="1"/>
</dbReference>
<dbReference type="AlphaFoldDB" id="A0A518EZM0"/>
<dbReference type="Pfam" id="PF10070">
    <property type="entry name" value="DabA"/>
    <property type="match status" value="1"/>
</dbReference>
<feature type="binding site" evidence="6">
    <location>
        <position position="445"/>
    </location>
    <ligand>
        <name>Zn(2+)</name>
        <dbReference type="ChEBI" id="CHEBI:29105"/>
    </ligand>
</feature>
<dbReference type="HAMAP" id="MF_01871">
    <property type="entry name" value="DabA"/>
    <property type="match status" value="1"/>
</dbReference>
<keyword evidence="3 6" id="KW-0479">Metal-binding</keyword>
<dbReference type="OrthoDB" id="9805101at2"/>
<comment type="cofactor">
    <cofactor evidence="6">
        <name>Zn(2+)</name>
        <dbReference type="ChEBI" id="CHEBI:29105"/>
    </cofactor>
</comment>
<protein>
    <recommendedName>
        <fullName evidence="6">Probable inorganic carbon transporter subunit DabA</fullName>
    </recommendedName>
</protein>
<evidence type="ECO:0000313" key="7">
    <source>
        <dbReference type="EMBL" id="QDV09528.1"/>
    </source>
</evidence>
<gene>
    <name evidence="6" type="primary">dabA</name>
    <name evidence="7" type="ORF">Poly30_50860</name>
</gene>
<dbReference type="GO" id="GO:0008270">
    <property type="term" value="F:zinc ion binding"/>
    <property type="evidence" value="ECO:0007669"/>
    <property type="project" value="UniProtKB-UniRule"/>
</dbReference>
<evidence type="ECO:0000256" key="6">
    <source>
        <dbReference type="HAMAP-Rule" id="MF_01871"/>
    </source>
</evidence>
<accession>A0A518EZM0</accession>
<keyword evidence="8" id="KW-1185">Reference proteome</keyword>
<proteinExistence type="inferred from homology"/>
<evidence type="ECO:0000256" key="2">
    <source>
        <dbReference type="ARBA" id="ARBA00022475"/>
    </source>
</evidence>
<keyword evidence="5 6" id="KW-0472">Membrane</keyword>
<keyword evidence="4 6" id="KW-0862">Zinc</keyword>
<comment type="subunit">
    <text evidence="6">Forms a complex with DabB.</text>
</comment>
<dbReference type="EMBL" id="CP036434">
    <property type="protein sequence ID" value="QDV09528.1"/>
    <property type="molecule type" value="Genomic_DNA"/>
</dbReference>